<dbReference type="InterPro" id="IPR013986">
    <property type="entry name" value="DExx_box_DNA_helicase_dom_sf"/>
</dbReference>
<dbReference type="InterPro" id="IPR000212">
    <property type="entry name" value="DNA_helicase_UvrD/REP"/>
</dbReference>
<evidence type="ECO:0000256" key="4">
    <source>
        <dbReference type="ARBA" id="ARBA00022806"/>
    </source>
</evidence>
<dbReference type="Gene3D" id="1.10.10.160">
    <property type="match status" value="1"/>
</dbReference>
<evidence type="ECO:0000313" key="14">
    <source>
        <dbReference type="EMBL" id="CAB4969705.1"/>
    </source>
</evidence>
<dbReference type="PANTHER" id="PTHR11070:SF2">
    <property type="entry name" value="ATP-DEPENDENT DNA HELICASE SRS2"/>
    <property type="match status" value="1"/>
</dbReference>
<evidence type="ECO:0000256" key="5">
    <source>
        <dbReference type="ARBA" id="ARBA00022840"/>
    </source>
</evidence>
<evidence type="ECO:0000256" key="10">
    <source>
        <dbReference type="ARBA" id="ARBA00048988"/>
    </source>
</evidence>
<keyword evidence="4" id="KW-0347">Helicase</keyword>
<keyword evidence="5" id="KW-0067">ATP-binding</keyword>
<dbReference type="InterPro" id="IPR005751">
    <property type="entry name" value="ATP-dep_DNA_helicase_PcrA"/>
</dbReference>
<dbReference type="Pfam" id="PF21196">
    <property type="entry name" value="PcrA_UvrD_tudor"/>
    <property type="match status" value="1"/>
</dbReference>
<gene>
    <name evidence="14" type="ORF">UFOPK3914_00278</name>
</gene>
<evidence type="ECO:0000259" key="12">
    <source>
        <dbReference type="PROSITE" id="PS51198"/>
    </source>
</evidence>
<dbReference type="GO" id="GO:0016787">
    <property type="term" value="F:hydrolase activity"/>
    <property type="evidence" value="ECO:0007669"/>
    <property type="project" value="UniProtKB-KW"/>
</dbReference>
<dbReference type="NCBIfam" id="TIGR01073">
    <property type="entry name" value="pcrA"/>
    <property type="match status" value="1"/>
</dbReference>
<dbReference type="InterPro" id="IPR014017">
    <property type="entry name" value="DNA_helicase_UvrD-like_C"/>
</dbReference>
<keyword evidence="7" id="KW-0413">Isomerase</keyword>
<dbReference type="PROSITE" id="PS51198">
    <property type="entry name" value="UVRD_HELICASE_ATP_BIND"/>
    <property type="match status" value="1"/>
</dbReference>
<dbReference type="EMBL" id="CAFBOG010000014">
    <property type="protein sequence ID" value="CAB4969705.1"/>
    <property type="molecule type" value="Genomic_DNA"/>
</dbReference>
<dbReference type="GO" id="GO:0033202">
    <property type="term" value="C:DNA helicase complex"/>
    <property type="evidence" value="ECO:0007669"/>
    <property type="project" value="TreeGrafter"/>
</dbReference>
<reference evidence="14" key="1">
    <citation type="submission" date="2020-05" db="EMBL/GenBank/DDBJ databases">
        <authorList>
            <person name="Chiriac C."/>
            <person name="Salcher M."/>
            <person name="Ghai R."/>
            <person name="Kavagutti S V."/>
        </authorList>
    </citation>
    <scope>NUCLEOTIDE SEQUENCE</scope>
</reference>
<dbReference type="Gene3D" id="1.10.486.10">
    <property type="entry name" value="PCRA, domain 4"/>
    <property type="match status" value="1"/>
</dbReference>
<organism evidence="14">
    <name type="scientific">freshwater metagenome</name>
    <dbReference type="NCBI Taxonomy" id="449393"/>
    <lineage>
        <taxon>unclassified sequences</taxon>
        <taxon>metagenomes</taxon>
        <taxon>ecological metagenomes</taxon>
    </lineage>
</organism>
<dbReference type="InterPro" id="IPR014016">
    <property type="entry name" value="UvrD-like_ATP-bd"/>
</dbReference>
<dbReference type="Gene3D" id="3.40.50.300">
    <property type="entry name" value="P-loop containing nucleotide triphosphate hydrolases"/>
    <property type="match status" value="2"/>
</dbReference>
<keyword evidence="3" id="KW-0378">Hydrolase</keyword>
<evidence type="ECO:0000256" key="2">
    <source>
        <dbReference type="ARBA" id="ARBA00022741"/>
    </source>
</evidence>
<dbReference type="SUPFAM" id="SSF52540">
    <property type="entry name" value="P-loop containing nucleoside triphosphate hydrolases"/>
    <property type="match status" value="1"/>
</dbReference>
<evidence type="ECO:0000256" key="6">
    <source>
        <dbReference type="ARBA" id="ARBA00023125"/>
    </source>
</evidence>
<dbReference type="FunFam" id="1.10.486.10:FF:000003">
    <property type="entry name" value="ATP-dependent DNA helicase"/>
    <property type="match status" value="1"/>
</dbReference>
<name>A0A6J7LQK1_9ZZZZ</name>
<feature type="compositionally biased region" description="Low complexity" evidence="11">
    <location>
        <begin position="681"/>
        <end position="696"/>
    </location>
</feature>
<evidence type="ECO:0000256" key="1">
    <source>
        <dbReference type="ARBA" id="ARBA00009922"/>
    </source>
</evidence>
<feature type="region of interest" description="Disordered" evidence="11">
    <location>
        <begin position="663"/>
        <end position="718"/>
    </location>
</feature>
<dbReference type="GO" id="GO:0005524">
    <property type="term" value="F:ATP binding"/>
    <property type="evidence" value="ECO:0007669"/>
    <property type="project" value="UniProtKB-KW"/>
</dbReference>
<comment type="catalytic activity">
    <reaction evidence="8">
        <text>Couples ATP hydrolysis with the unwinding of duplex DNA by translocating in the 3'-5' direction.</text>
        <dbReference type="EC" id="5.6.2.4"/>
    </reaction>
</comment>
<keyword evidence="2" id="KW-0547">Nucleotide-binding</keyword>
<evidence type="ECO:0000256" key="8">
    <source>
        <dbReference type="ARBA" id="ARBA00034617"/>
    </source>
</evidence>
<comment type="catalytic activity">
    <reaction evidence="10">
        <text>ATP + H2O = ADP + phosphate + H(+)</text>
        <dbReference type="Rhea" id="RHEA:13065"/>
        <dbReference type="ChEBI" id="CHEBI:15377"/>
        <dbReference type="ChEBI" id="CHEBI:15378"/>
        <dbReference type="ChEBI" id="CHEBI:30616"/>
        <dbReference type="ChEBI" id="CHEBI:43474"/>
        <dbReference type="ChEBI" id="CHEBI:456216"/>
        <dbReference type="EC" id="5.6.2.4"/>
    </reaction>
</comment>
<evidence type="ECO:0000256" key="3">
    <source>
        <dbReference type="ARBA" id="ARBA00022801"/>
    </source>
</evidence>
<feature type="domain" description="UvrD-like helicase C-terminal" evidence="13">
    <location>
        <begin position="318"/>
        <end position="589"/>
    </location>
</feature>
<protein>
    <recommendedName>
        <fullName evidence="9">DNA 3'-5' helicase</fullName>
        <ecNumber evidence="9">5.6.2.4</ecNumber>
    </recommendedName>
</protein>
<dbReference type="GO" id="GO:0005829">
    <property type="term" value="C:cytosol"/>
    <property type="evidence" value="ECO:0007669"/>
    <property type="project" value="TreeGrafter"/>
</dbReference>
<feature type="domain" description="UvrD-like helicase ATP-binding" evidence="12">
    <location>
        <begin position="38"/>
        <end position="317"/>
    </location>
</feature>
<evidence type="ECO:0000256" key="7">
    <source>
        <dbReference type="ARBA" id="ARBA00023235"/>
    </source>
</evidence>
<dbReference type="Pfam" id="PF00580">
    <property type="entry name" value="UvrD-helicase"/>
    <property type="match status" value="1"/>
</dbReference>
<dbReference type="GO" id="GO:0043138">
    <property type="term" value="F:3'-5' DNA helicase activity"/>
    <property type="evidence" value="ECO:0007669"/>
    <property type="project" value="UniProtKB-EC"/>
</dbReference>
<sequence length="771" mass="85413">MPATNNTDLVPFRLSAGGQAVSARATKVDKMSPDRLLAGLNPAQFEAVTHGDGPLLVVAGAGSGKTRVLTHRIAHLIEEHQVSPHQILAITFTNKAAQEMRDRIGRLIGPVAQKMWISTFHSACVRMLRRDAQLLGYPSAFTIYDHADAVRLTSYVLRDLNIDSKRFPPRAVHAAISAAKNDGHNVESYTEQASVIYDRKIAEVFAEYQLRLRRAGAMDFDDLLCVAVELLRTQPEVLASYQQRFRHVLVDEYQDTNSVQNELVMLLGQQHRNVCVVGDTDQSVYGFRGADMRNLLDFETAFPDSTVVVLEQNYRSTQNILDAANAVISHNSARKPKDLWTQTGAGDKITKFQGEDEVDEAQWICRELTRLHGGGDQRWSDMAVFYRTNAQSRVLEEQFLRGSIPYRVVGGTRFYDRREVKDAMAYLRAVVNTTDEVNLKRVLNVPKRGIGDQTVGRLDAYARSHGLSFVEALRNWDAAGVSPRSARGIESFLTLLDELSTELAKGPAALLDSILSRSGYLAELEADRSVENDSRIENLAELVGMAREYPSVDAFLEQVSLVADTDQLPDPDDPSETGVVMMTLHAAKGLEFPVVFMVGVEEGVFPHMRALTDPGELEEERRLCYVGITRARQQLFLSHAWCRTLYGSTQYNPPSRFITEIPSGLIEESSSSRTRQERSSGGRSSTWESTSWSDTGSGVGRGSGLAKPKPPSPTKAHELNFKVGDDVRHNVWGEGVILMVEGAGDKAEAVVHFGSVGEKRLLLSWAPLEKA</sequence>
<dbReference type="GO" id="GO:0000725">
    <property type="term" value="P:recombinational repair"/>
    <property type="evidence" value="ECO:0007669"/>
    <property type="project" value="TreeGrafter"/>
</dbReference>
<dbReference type="Pfam" id="PF13361">
    <property type="entry name" value="UvrD_C"/>
    <property type="match status" value="1"/>
</dbReference>
<evidence type="ECO:0000256" key="11">
    <source>
        <dbReference type="SAM" id="MobiDB-lite"/>
    </source>
</evidence>
<dbReference type="CDD" id="cd18807">
    <property type="entry name" value="SF1_C_UvrD"/>
    <property type="match status" value="1"/>
</dbReference>
<proteinExistence type="inferred from homology"/>
<dbReference type="AlphaFoldDB" id="A0A6J7LQK1"/>
<dbReference type="GO" id="GO:0003677">
    <property type="term" value="F:DNA binding"/>
    <property type="evidence" value="ECO:0007669"/>
    <property type="project" value="UniProtKB-KW"/>
</dbReference>
<evidence type="ECO:0000256" key="9">
    <source>
        <dbReference type="ARBA" id="ARBA00034808"/>
    </source>
</evidence>
<dbReference type="PROSITE" id="PS51217">
    <property type="entry name" value="UVRD_HELICASE_CTER"/>
    <property type="match status" value="1"/>
</dbReference>
<dbReference type="InterPro" id="IPR027417">
    <property type="entry name" value="P-loop_NTPase"/>
</dbReference>
<dbReference type="CDD" id="cd17932">
    <property type="entry name" value="DEXQc_UvrD"/>
    <property type="match status" value="1"/>
</dbReference>
<keyword evidence="6" id="KW-0238">DNA-binding</keyword>
<dbReference type="PANTHER" id="PTHR11070">
    <property type="entry name" value="UVRD / RECB / PCRA DNA HELICASE FAMILY MEMBER"/>
    <property type="match status" value="1"/>
</dbReference>
<dbReference type="GO" id="GO:0006260">
    <property type="term" value="P:DNA replication"/>
    <property type="evidence" value="ECO:0007669"/>
    <property type="project" value="InterPro"/>
</dbReference>
<evidence type="ECO:0000259" key="13">
    <source>
        <dbReference type="PROSITE" id="PS51217"/>
    </source>
</evidence>
<dbReference type="EC" id="5.6.2.4" evidence="9"/>
<accession>A0A6J7LQK1</accession>
<comment type="similarity">
    <text evidence="1">Belongs to the helicase family. UvrD subfamily.</text>
</comment>